<dbReference type="KEGG" id="lck:HN018_05355"/>
<evidence type="ECO:0000313" key="5">
    <source>
        <dbReference type="EMBL" id="QKE89550.1"/>
    </source>
</evidence>
<feature type="transmembrane region" description="Helical" evidence="2">
    <location>
        <begin position="64"/>
        <end position="82"/>
    </location>
</feature>
<dbReference type="SUPFAM" id="SSF69047">
    <property type="entry name" value="Hypothetical protein YjbJ"/>
    <property type="match status" value="1"/>
</dbReference>
<feature type="domain" description="DUF883" evidence="4">
    <location>
        <begin position="60"/>
        <end position="84"/>
    </location>
</feature>
<organism evidence="5 6">
    <name type="scientific">Lichenicola cladoniae</name>
    <dbReference type="NCBI Taxonomy" id="1484109"/>
    <lineage>
        <taxon>Bacteria</taxon>
        <taxon>Pseudomonadati</taxon>
        <taxon>Pseudomonadota</taxon>
        <taxon>Alphaproteobacteria</taxon>
        <taxon>Acetobacterales</taxon>
        <taxon>Acetobacteraceae</taxon>
        <taxon>Lichenicola</taxon>
    </lineage>
</organism>
<dbReference type="Pfam" id="PF19029">
    <property type="entry name" value="DUF883_C"/>
    <property type="match status" value="1"/>
</dbReference>
<dbReference type="Pfam" id="PF05532">
    <property type="entry name" value="CsbD"/>
    <property type="match status" value="1"/>
</dbReference>
<dbReference type="EMBL" id="CP053708">
    <property type="protein sequence ID" value="QKE89550.1"/>
    <property type="molecule type" value="Genomic_DNA"/>
</dbReference>
<evidence type="ECO:0000313" key="6">
    <source>
        <dbReference type="Proteomes" id="UP000500767"/>
    </source>
</evidence>
<keyword evidence="2" id="KW-0812">Transmembrane</keyword>
<dbReference type="Proteomes" id="UP000500767">
    <property type="component" value="Chromosome"/>
</dbReference>
<evidence type="ECO:0000256" key="2">
    <source>
        <dbReference type="SAM" id="Phobius"/>
    </source>
</evidence>
<reference evidence="5 6" key="1">
    <citation type="journal article" date="2014" name="World J. Microbiol. Biotechnol.">
        <title>Biodiversity and physiological characteristics of Antarctic and Arctic lichens-associated bacteria.</title>
        <authorList>
            <person name="Lee Y.M."/>
            <person name="Kim E.H."/>
            <person name="Lee H.K."/>
            <person name="Hong S.G."/>
        </authorList>
    </citation>
    <scope>NUCLEOTIDE SEQUENCE [LARGE SCALE GENOMIC DNA]</scope>
    <source>
        <strain evidence="5 6">PAMC 26569</strain>
    </source>
</reference>
<evidence type="ECO:0000256" key="1">
    <source>
        <dbReference type="ARBA" id="ARBA00009129"/>
    </source>
</evidence>
<dbReference type="Gene3D" id="1.10.1470.10">
    <property type="entry name" value="YjbJ"/>
    <property type="match status" value="1"/>
</dbReference>
<sequence>MVDTNRIEGAAKDTVGKLQDGMGGLLGDSATQAKGKVKQVTGQAQGYYGDTLDSVRDATSDQPLIAIAVATAIGFVLGALIARR</sequence>
<comment type="similarity">
    <text evidence="1">Belongs to the UPF0337 (CsbD) family.</text>
</comment>
<keyword evidence="2" id="KW-0472">Membrane</keyword>
<dbReference type="RefSeq" id="WP_171834542.1">
    <property type="nucleotide sequence ID" value="NZ_CP053708.1"/>
</dbReference>
<dbReference type="InterPro" id="IPR043605">
    <property type="entry name" value="DUF883_C"/>
</dbReference>
<proteinExistence type="inferred from homology"/>
<evidence type="ECO:0000259" key="4">
    <source>
        <dbReference type="Pfam" id="PF19029"/>
    </source>
</evidence>
<keyword evidence="2" id="KW-1133">Transmembrane helix</keyword>
<dbReference type="AlphaFoldDB" id="A0A6M8HML8"/>
<keyword evidence="6" id="KW-1185">Reference proteome</keyword>
<feature type="domain" description="CsbD-like" evidence="3">
    <location>
        <begin position="5"/>
        <end position="57"/>
    </location>
</feature>
<dbReference type="InterPro" id="IPR008462">
    <property type="entry name" value="CsbD"/>
</dbReference>
<evidence type="ECO:0000259" key="3">
    <source>
        <dbReference type="Pfam" id="PF05532"/>
    </source>
</evidence>
<accession>A0A6M8HML8</accession>
<name>A0A6M8HML8_9PROT</name>
<protein>
    <submittedName>
        <fullName evidence="5">CsbD family protein</fullName>
    </submittedName>
</protein>
<dbReference type="InterPro" id="IPR036629">
    <property type="entry name" value="YjbJ_sf"/>
</dbReference>
<gene>
    <name evidence="5" type="ORF">HN018_05355</name>
</gene>